<accession>A0A4V3CT49</accession>
<dbReference type="GO" id="GO:0009927">
    <property type="term" value="F:histidine phosphotransfer kinase activity"/>
    <property type="evidence" value="ECO:0007669"/>
    <property type="project" value="TreeGrafter"/>
</dbReference>
<feature type="region of interest" description="Disordered" evidence="8">
    <location>
        <begin position="684"/>
        <end position="705"/>
    </location>
</feature>
<feature type="domain" description="Response regulatory" evidence="11">
    <location>
        <begin position="710"/>
        <end position="827"/>
    </location>
</feature>
<dbReference type="InterPro" id="IPR005467">
    <property type="entry name" value="His_kinase_dom"/>
</dbReference>
<dbReference type="SUPFAM" id="SSF55785">
    <property type="entry name" value="PYP-like sensor domain (PAS domain)"/>
    <property type="match status" value="2"/>
</dbReference>
<dbReference type="AlphaFoldDB" id="A0A4V3CT49"/>
<feature type="domain" description="Histidine kinase" evidence="10">
    <location>
        <begin position="469"/>
        <end position="685"/>
    </location>
</feature>
<dbReference type="PANTHER" id="PTHR43047:SF72">
    <property type="entry name" value="OSMOSENSING HISTIDINE PROTEIN KINASE SLN1"/>
    <property type="match status" value="1"/>
</dbReference>
<keyword evidence="5" id="KW-0808">Transferase</keyword>
<dbReference type="InterPro" id="IPR000014">
    <property type="entry name" value="PAS"/>
</dbReference>
<evidence type="ECO:0000256" key="1">
    <source>
        <dbReference type="ARBA" id="ARBA00000085"/>
    </source>
</evidence>
<dbReference type="CDD" id="cd00130">
    <property type="entry name" value="PAS"/>
    <property type="match status" value="2"/>
</dbReference>
<dbReference type="InterPro" id="IPR003661">
    <property type="entry name" value="HisK_dim/P_dom"/>
</dbReference>
<dbReference type="SMART" id="SM00448">
    <property type="entry name" value="REC"/>
    <property type="match status" value="1"/>
</dbReference>
<dbReference type="NCBIfam" id="TIGR00229">
    <property type="entry name" value="sensory_box"/>
    <property type="match status" value="2"/>
</dbReference>
<evidence type="ECO:0000256" key="2">
    <source>
        <dbReference type="ARBA" id="ARBA00004429"/>
    </source>
</evidence>
<proteinExistence type="predicted"/>
<evidence type="ECO:0000256" key="8">
    <source>
        <dbReference type="SAM" id="MobiDB-lite"/>
    </source>
</evidence>
<dbReference type="InterPro" id="IPR004358">
    <property type="entry name" value="Sig_transdc_His_kin-like_C"/>
</dbReference>
<feature type="transmembrane region" description="Helical" evidence="9">
    <location>
        <begin position="25"/>
        <end position="48"/>
    </location>
</feature>
<keyword evidence="4 7" id="KW-0597">Phosphoprotein</keyword>
<dbReference type="Gene3D" id="3.40.50.2300">
    <property type="match status" value="1"/>
</dbReference>
<feature type="transmembrane region" description="Helical" evidence="9">
    <location>
        <begin position="119"/>
        <end position="137"/>
    </location>
</feature>
<dbReference type="SMART" id="SM00086">
    <property type="entry name" value="PAC"/>
    <property type="match status" value="2"/>
</dbReference>
<keyword evidence="9" id="KW-0472">Membrane</keyword>
<keyword evidence="6" id="KW-0418">Kinase</keyword>
<comment type="caution">
    <text evidence="14">The sequence shown here is derived from an EMBL/GenBank/DDBJ whole genome shotgun (WGS) entry which is preliminary data.</text>
</comment>
<dbReference type="Gene3D" id="3.30.565.10">
    <property type="entry name" value="Histidine kinase-like ATPase, C-terminal domain"/>
    <property type="match status" value="1"/>
</dbReference>
<dbReference type="InterPro" id="IPR035965">
    <property type="entry name" value="PAS-like_dom_sf"/>
</dbReference>
<sequence length="835" mass="91097">MPNSLLSTHNIEADLLLAAYERKRLNLLMAAGTMTVVVVTVWKAAMFAPHLMQAWAAAVLLCTALGWLELRAFRRAVPTPEALSPSLLLRWKRIFIAQTLLAGGAWALGPVLLVGHAQIAELALLASLLLCVCAVAMTSVAEQRGAMQAFLLATLLPVAVALALTEGTLERLLAMVMLGGMSLMIVVGRNAHRAMRTLLETQIELRAMLDASQDAVVGIDDRGLITDWNLKAQAVFERSPEEALGQAFEAVLIPQRHRASYREALAQFLGHGEEGRMNRRIETTALRRNGEEFPAEVAITPLKSGRKHRFTAFIADITERKAAESRLALFRRVFDASGQLISILDGQGKALYQNRAHALELGYSDEEVRGRHFSLTVAPESMTTLPEELRKAMLEDRRWTGQLTLRRKDGSRFIANNNIGFIQDEAGNVQYGFNIFSDFSAELARRNELAQAKEEAERANAAKSDFLSSMSHELRTPMNAIIGFAQMLEFDSGLNADQQDNVGEILNASRHLLELINEVLDLAKIEAGHANLSIEAVDLGLLVDDCRQLLQPVAAQRQIRMYLPVPEQTLVRADRVRLKQVLLNLLSNAVKYNREGGDIRLTVQPLAEARMRVTVTDTGDGIAPERIAELFQPFNRLDAAHGEVEGTGIGLTITRRLMLMMDGTVGVNSQPGLGSSFWIELPGAEPRTTDNTAAQTPGPGASDRNGPASLVLCIDDNPVNLKLMAQFFGLRPDTELMTATGPEEGLELALARRPDLIVLDINMPGLDGYQVLALLKANPGLSGVPVIAVTANATPRDIARGETAGFAAYLTKPLDARQFLDTVTRCLAPGAEPSP</sequence>
<dbReference type="InterPro" id="IPR001610">
    <property type="entry name" value="PAC"/>
</dbReference>
<dbReference type="Proteomes" id="UP000295361">
    <property type="component" value="Unassembled WGS sequence"/>
</dbReference>
<dbReference type="EMBL" id="SNXS01000004">
    <property type="protein sequence ID" value="TDP63844.1"/>
    <property type="molecule type" value="Genomic_DNA"/>
</dbReference>
<dbReference type="InterPro" id="IPR001789">
    <property type="entry name" value="Sig_transdc_resp-reg_receiver"/>
</dbReference>
<dbReference type="InterPro" id="IPR011006">
    <property type="entry name" value="CheY-like_superfamily"/>
</dbReference>
<dbReference type="InParanoid" id="A0A4V3CT49"/>
<dbReference type="PANTHER" id="PTHR43047">
    <property type="entry name" value="TWO-COMPONENT HISTIDINE PROTEIN KINASE"/>
    <property type="match status" value="1"/>
</dbReference>
<keyword evidence="9" id="KW-1133">Transmembrane helix</keyword>
<comment type="catalytic activity">
    <reaction evidence="1">
        <text>ATP + protein L-histidine = ADP + protein N-phospho-L-histidine.</text>
        <dbReference type="EC" id="2.7.13.3"/>
    </reaction>
</comment>
<evidence type="ECO:0000256" key="4">
    <source>
        <dbReference type="ARBA" id="ARBA00022553"/>
    </source>
</evidence>
<dbReference type="SUPFAM" id="SSF47384">
    <property type="entry name" value="Homodimeric domain of signal transducing histidine kinase"/>
    <property type="match status" value="1"/>
</dbReference>
<dbReference type="PROSITE" id="PS50109">
    <property type="entry name" value="HIS_KIN"/>
    <property type="match status" value="1"/>
</dbReference>
<keyword evidence="9" id="KW-0812">Transmembrane</keyword>
<dbReference type="Gene3D" id="1.10.287.130">
    <property type="match status" value="1"/>
</dbReference>
<evidence type="ECO:0000259" key="12">
    <source>
        <dbReference type="PROSITE" id="PS50112"/>
    </source>
</evidence>
<name>A0A4V3CT49_9BURK</name>
<dbReference type="EC" id="2.7.13.3" evidence="3"/>
<dbReference type="CDD" id="cd00082">
    <property type="entry name" value="HisKA"/>
    <property type="match status" value="1"/>
</dbReference>
<feature type="domain" description="PAS" evidence="12">
    <location>
        <begin position="201"/>
        <end position="272"/>
    </location>
</feature>
<dbReference type="PROSITE" id="PS50113">
    <property type="entry name" value="PAC"/>
    <property type="match status" value="1"/>
</dbReference>
<evidence type="ECO:0000256" key="3">
    <source>
        <dbReference type="ARBA" id="ARBA00012438"/>
    </source>
</evidence>
<dbReference type="GO" id="GO:0005886">
    <property type="term" value="C:plasma membrane"/>
    <property type="evidence" value="ECO:0007669"/>
    <property type="project" value="UniProtKB-SubCell"/>
</dbReference>
<dbReference type="SMART" id="SM00091">
    <property type="entry name" value="PAS"/>
    <property type="match status" value="2"/>
</dbReference>
<dbReference type="FunFam" id="3.30.565.10:FF:000006">
    <property type="entry name" value="Sensor histidine kinase WalK"/>
    <property type="match status" value="1"/>
</dbReference>
<dbReference type="SMART" id="SM00387">
    <property type="entry name" value="HATPase_c"/>
    <property type="match status" value="1"/>
</dbReference>
<dbReference type="InterPro" id="IPR003594">
    <property type="entry name" value="HATPase_dom"/>
</dbReference>
<evidence type="ECO:0000259" key="13">
    <source>
        <dbReference type="PROSITE" id="PS50113"/>
    </source>
</evidence>
<evidence type="ECO:0000256" key="5">
    <source>
        <dbReference type="ARBA" id="ARBA00022679"/>
    </source>
</evidence>
<evidence type="ECO:0000259" key="10">
    <source>
        <dbReference type="PROSITE" id="PS50109"/>
    </source>
</evidence>
<dbReference type="InterPro" id="IPR000700">
    <property type="entry name" value="PAS-assoc_C"/>
</dbReference>
<feature type="transmembrane region" description="Helical" evidence="9">
    <location>
        <begin position="149"/>
        <end position="165"/>
    </location>
</feature>
<dbReference type="InterPro" id="IPR036890">
    <property type="entry name" value="HATPase_C_sf"/>
</dbReference>
<comment type="subcellular location">
    <subcellularLocation>
        <location evidence="2">Cell inner membrane</location>
        <topology evidence="2">Multi-pass membrane protein</topology>
    </subcellularLocation>
</comment>
<dbReference type="RefSeq" id="WP_166652029.1">
    <property type="nucleotide sequence ID" value="NZ_SNXS01000004.1"/>
</dbReference>
<evidence type="ECO:0000256" key="7">
    <source>
        <dbReference type="PROSITE-ProRule" id="PRU00169"/>
    </source>
</evidence>
<evidence type="ECO:0000313" key="14">
    <source>
        <dbReference type="EMBL" id="TDP63844.1"/>
    </source>
</evidence>
<feature type="transmembrane region" description="Helical" evidence="9">
    <location>
        <begin position="54"/>
        <end position="73"/>
    </location>
</feature>
<dbReference type="Pfam" id="PF02518">
    <property type="entry name" value="HATPase_c"/>
    <property type="match status" value="1"/>
</dbReference>
<dbReference type="Pfam" id="PF00072">
    <property type="entry name" value="Response_reg"/>
    <property type="match status" value="1"/>
</dbReference>
<feature type="domain" description="PAS" evidence="12">
    <location>
        <begin position="326"/>
        <end position="396"/>
    </location>
</feature>
<dbReference type="InterPro" id="IPR013767">
    <property type="entry name" value="PAS_fold"/>
</dbReference>
<dbReference type="PRINTS" id="PR00344">
    <property type="entry name" value="BCTRLSENSOR"/>
</dbReference>
<protein>
    <recommendedName>
        <fullName evidence="3">histidine kinase</fullName>
        <ecNumber evidence="3">2.7.13.3</ecNumber>
    </recommendedName>
</protein>
<dbReference type="Gene3D" id="3.30.450.20">
    <property type="entry name" value="PAS domain"/>
    <property type="match status" value="2"/>
</dbReference>
<evidence type="ECO:0000256" key="9">
    <source>
        <dbReference type="SAM" id="Phobius"/>
    </source>
</evidence>
<organism evidence="14 15">
    <name type="scientific">Roseateles toxinivorans</name>
    <dbReference type="NCBI Taxonomy" id="270368"/>
    <lineage>
        <taxon>Bacteria</taxon>
        <taxon>Pseudomonadati</taxon>
        <taxon>Pseudomonadota</taxon>
        <taxon>Betaproteobacteria</taxon>
        <taxon>Burkholderiales</taxon>
        <taxon>Sphaerotilaceae</taxon>
        <taxon>Roseateles</taxon>
    </lineage>
</organism>
<keyword evidence="15" id="KW-1185">Reference proteome</keyword>
<evidence type="ECO:0000259" key="11">
    <source>
        <dbReference type="PROSITE" id="PS50110"/>
    </source>
</evidence>
<dbReference type="SUPFAM" id="SSF52172">
    <property type="entry name" value="CheY-like"/>
    <property type="match status" value="1"/>
</dbReference>
<reference evidence="14 15" key="1">
    <citation type="submission" date="2019-03" db="EMBL/GenBank/DDBJ databases">
        <title>Genomic Encyclopedia of Type Strains, Phase IV (KMG-IV): sequencing the most valuable type-strain genomes for metagenomic binning, comparative biology and taxonomic classification.</title>
        <authorList>
            <person name="Goeker M."/>
        </authorList>
    </citation>
    <scope>NUCLEOTIDE SEQUENCE [LARGE SCALE GENOMIC DNA]</scope>
    <source>
        <strain evidence="14 15">DSM 16998</strain>
    </source>
</reference>
<dbReference type="PROSITE" id="PS50112">
    <property type="entry name" value="PAS"/>
    <property type="match status" value="2"/>
</dbReference>
<dbReference type="GO" id="GO:0006355">
    <property type="term" value="P:regulation of DNA-templated transcription"/>
    <property type="evidence" value="ECO:0007669"/>
    <property type="project" value="InterPro"/>
</dbReference>
<dbReference type="Pfam" id="PF00512">
    <property type="entry name" value="HisKA"/>
    <property type="match status" value="1"/>
</dbReference>
<evidence type="ECO:0000313" key="15">
    <source>
        <dbReference type="Proteomes" id="UP000295361"/>
    </source>
</evidence>
<dbReference type="SUPFAM" id="SSF55874">
    <property type="entry name" value="ATPase domain of HSP90 chaperone/DNA topoisomerase II/histidine kinase"/>
    <property type="match status" value="1"/>
</dbReference>
<feature type="modified residue" description="4-aspartylphosphate" evidence="7">
    <location>
        <position position="760"/>
    </location>
</feature>
<dbReference type="PROSITE" id="PS50110">
    <property type="entry name" value="RESPONSE_REGULATORY"/>
    <property type="match status" value="1"/>
</dbReference>
<evidence type="ECO:0000256" key="6">
    <source>
        <dbReference type="ARBA" id="ARBA00022777"/>
    </source>
</evidence>
<feature type="transmembrane region" description="Helical" evidence="9">
    <location>
        <begin position="171"/>
        <end position="188"/>
    </location>
</feature>
<dbReference type="GO" id="GO:0000155">
    <property type="term" value="F:phosphorelay sensor kinase activity"/>
    <property type="evidence" value="ECO:0007669"/>
    <property type="project" value="InterPro"/>
</dbReference>
<dbReference type="SMART" id="SM00388">
    <property type="entry name" value="HisKA"/>
    <property type="match status" value="1"/>
</dbReference>
<gene>
    <name evidence="14" type="ORF">DES47_104126</name>
</gene>
<dbReference type="CDD" id="cd16922">
    <property type="entry name" value="HATPase_EvgS-ArcB-TorS-like"/>
    <property type="match status" value="1"/>
</dbReference>
<dbReference type="Pfam" id="PF00989">
    <property type="entry name" value="PAS"/>
    <property type="match status" value="2"/>
</dbReference>
<feature type="transmembrane region" description="Helical" evidence="9">
    <location>
        <begin position="94"/>
        <end position="113"/>
    </location>
</feature>
<feature type="domain" description="PAC" evidence="13">
    <location>
        <begin position="279"/>
        <end position="329"/>
    </location>
</feature>
<dbReference type="InterPro" id="IPR036097">
    <property type="entry name" value="HisK_dim/P_sf"/>
</dbReference>